<protein>
    <recommendedName>
        <fullName evidence="5">Antifreeze glycoprotein</fullName>
    </recommendedName>
</protein>
<feature type="chain" id="PRO_5040428689" description="Antifreeze glycoprotein" evidence="2">
    <location>
        <begin position="18"/>
        <end position="443"/>
    </location>
</feature>
<dbReference type="AlphaFoldDB" id="A0A9P9WS56"/>
<feature type="region of interest" description="Disordered" evidence="1">
    <location>
        <begin position="138"/>
        <end position="219"/>
    </location>
</feature>
<reference evidence="3" key="1">
    <citation type="submission" date="2021-03" db="EMBL/GenBank/DDBJ databases">
        <title>Revisited historic fungal species revealed as producer of novel bioactive compounds through whole genome sequencing and comparative genomics.</title>
        <authorList>
            <person name="Vignolle G.A."/>
            <person name="Hochenegger N."/>
            <person name="Mach R.L."/>
            <person name="Mach-Aigner A.R."/>
            <person name="Javad Rahimi M."/>
            <person name="Salim K.A."/>
            <person name="Chan C.M."/>
            <person name="Lim L.B.L."/>
            <person name="Cai F."/>
            <person name="Druzhinina I.S."/>
            <person name="U'Ren J.M."/>
            <person name="Derntl C."/>
        </authorList>
    </citation>
    <scope>NUCLEOTIDE SEQUENCE</scope>
    <source>
        <strain evidence="3">TUCIM 5799</strain>
    </source>
</reference>
<proteinExistence type="predicted"/>
<sequence length="443" mass="45141">MASSMTALLFGLSVASAIAVGPQSPGTQKLCSGLPAQLAYPVANNSLILSYCSSNYPLGPVTTTYTAPTSTVLTTVATESPITTVTTDTLTATADATTELTTDVTTTTSVVSSTITENEIATSTVFTTTTTTTTTTINQFGKRDGLRQKRTTGVAPSVTPSKKKCSSVYPSSSASSSSSVYPSSSEFSTTSESSTASGSSTTVASSSATYSHIPPKPEESQLSSLLSYASSIIGEVCTCIETPQTSTISSTPLATSTVTATSTSSATASETVTTTPVVTSVIQSTDVIITTDVALTTSTSTTTTTVTRTSTATVTTFYSYPTCQPGSDFTNPGAGGCSANCYCDSSVSGNSVCDDALACGQTCDRDSDCPGGQFCLTGGYFATCPNGRTCASSASCTSTYSPAKLMFARAMGMPEVGAESMEKRESKVELVAPVRVGLVAKFP</sequence>
<name>A0A9P9WS56_9PEZI</name>
<evidence type="ECO:0000256" key="1">
    <source>
        <dbReference type="SAM" id="MobiDB-lite"/>
    </source>
</evidence>
<organism evidence="3 4">
    <name type="scientific">Neoarthrinium moseri</name>
    <dbReference type="NCBI Taxonomy" id="1658444"/>
    <lineage>
        <taxon>Eukaryota</taxon>
        <taxon>Fungi</taxon>
        <taxon>Dikarya</taxon>
        <taxon>Ascomycota</taxon>
        <taxon>Pezizomycotina</taxon>
        <taxon>Sordariomycetes</taxon>
        <taxon>Xylariomycetidae</taxon>
        <taxon>Amphisphaeriales</taxon>
        <taxon>Apiosporaceae</taxon>
        <taxon>Neoarthrinium</taxon>
    </lineage>
</organism>
<keyword evidence="4" id="KW-1185">Reference proteome</keyword>
<evidence type="ECO:0000313" key="4">
    <source>
        <dbReference type="Proteomes" id="UP000829685"/>
    </source>
</evidence>
<keyword evidence="2" id="KW-0732">Signal</keyword>
<evidence type="ECO:0008006" key="5">
    <source>
        <dbReference type="Google" id="ProtNLM"/>
    </source>
</evidence>
<dbReference type="EMBL" id="JAFIMR010000006">
    <property type="protein sequence ID" value="KAI1877602.1"/>
    <property type="molecule type" value="Genomic_DNA"/>
</dbReference>
<feature type="compositionally biased region" description="Low complexity" evidence="1">
    <location>
        <begin position="166"/>
        <end position="211"/>
    </location>
</feature>
<evidence type="ECO:0000256" key="2">
    <source>
        <dbReference type="SAM" id="SignalP"/>
    </source>
</evidence>
<accession>A0A9P9WS56</accession>
<dbReference type="Proteomes" id="UP000829685">
    <property type="component" value="Unassembled WGS sequence"/>
</dbReference>
<comment type="caution">
    <text evidence="3">The sequence shown here is derived from an EMBL/GenBank/DDBJ whole genome shotgun (WGS) entry which is preliminary data.</text>
</comment>
<gene>
    <name evidence="3" type="ORF">JX265_003610</name>
</gene>
<feature type="signal peptide" evidence="2">
    <location>
        <begin position="1"/>
        <end position="17"/>
    </location>
</feature>
<evidence type="ECO:0000313" key="3">
    <source>
        <dbReference type="EMBL" id="KAI1877602.1"/>
    </source>
</evidence>